<dbReference type="Gene3D" id="2.10.109.10">
    <property type="entry name" value="Umud Fragment, subunit A"/>
    <property type="match status" value="1"/>
</dbReference>
<keyword evidence="6" id="KW-0812">Transmembrane</keyword>
<evidence type="ECO:0000256" key="3">
    <source>
        <dbReference type="ARBA" id="ARBA00013208"/>
    </source>
</evidence>
<proteinExistence type="inferred from homology"/>
<evidence type="ECO:0000256" key="2">
    <source>
        <dbReference type="ARBA" id="ARBA00009370"/>
    </source>
</evidence>
<dbReference type="Proteomes" id="UP000092498">
    <property type="component" value="Chromosome"/>
</dbReference>
<dbReference type="GO" id="GO:0004252">
    <property type="term" value="F:serine-type endopeptidase activity"/>
    <property type="evidence" value="ECO:0007669"/>
    <property type="project" value="InterPro"/>
</dbReference>
<dbReference type="Pfam" id="PF10502">
    <property type="entry name" value="Peptidase_S26"/>
    <property type="match status" value="1"/>
</dbReference>
<accession>A0A1B1AF25</accession>
<dbReference type="PANTHER" id="PTHR43390">
    <property type="entry name" value="SIGNAL PEPTIDASE I"/>
    <property type="match status" value="1"/>
</dbReference>
<dbReference type="OrthoDB" id="9815782at2"/>
<dbReference type="KEGG" id="cbot:ATE48_04060"/>
<dbReference type="PANTHER" id="PTHR43390:SF1">
    <property type="entry name" value="CHLOROPLAST PROCESSING PEPTIDASE"/>
    <property type="match status" value="1"/>
</dbReference>
<dbReference type="InterPro" id="IPR019757">
    <property type="entry name" value="Pept_S26A_signal_pept_1_Lys-AS"/>
</dbReference>
<evidence type="ECO:0000313" key="9">
    <source>
        <dbReference type="Proteomes" id="UP000092498"/>
    </source>
</evidence>
<comment type="similarity">
    <text evidence="2 6">Belongs to the peptidase S26 family.</text>
</comment>
<keyword evidence="6" id="KW-0472">Membrane</keyword>
<feature type="domain" description="Peptidase S26" evidence="7">
    <location>
        <begin position="119"/>
        <end position="323"/>
    </location>
</feature>
<sequence>MSEEAQADTRRVRPWIAALLTFLGLGVGLFYARRTRAAIWMAVFSVASGVASGLGFAAYVLMTHTFPLAFFNPNGFSFVDLVGVVISVVAAIWVWVFVAKRQQVEKAGPVRLLGYLAIWLVPLLVTAALAMALRFTTIHPFRIPSGAMQPTLNVGDYVLVAKWSYGYSRFSIAPFESLAPSGRWRAHVPERGDIAVFRPTPEPDRDFVKRIVGLPGDRIQMIGGVLNINGSPVARQSLGEQTFGAEGSEFQAQVFRETLPNGVSYLTLDRGVSELDDTQVFVVPAGHYFAMGDDRDNSADSRVPSVIGYIPFDNLIGRVDEIFTPR</sequence>
<name>A0A1B1AF25_9PROT</name>
<feature type="transmembrane region" description="Helical" evidence="6">
    <location>
        <begin position="81"/>
        <end position="100"/>
    </location>
</feature>
<dbReference type="CDD" id="cd06530">
    <property type="entry name" value="S26_SPase_I"/>
    <property type="match status" value="1"/>
</dbReference>
<evidence type="ECO:0000256" key="6">
    <source>
        <dbReference type="RuleBase" id="RU362042"/>
    </source>
</evidence>
<dbReference type="InParanoid" id="A0A1B1AF25"/>
<dbReference type="RefSeq" id="WP_066768059.1">
    <property type="nucleotide sequence ID" value="NZ_CP013244.1"/>
</dbReference>
<gene>
    <name evidence="8" type="ORF">ATE48_04060</name>
</gene>
<dbReference type="PRINTS" id="PR00727">
    <property type="entry name" value="LEADERPTASE"/>
</dbReference>
<keyword evidence="6" id="KW-0645">Protease</keyword>
<protein>
    <recommendedName>
        <fullName evidence="4 6">Signal peptidase I</fullName>
        <ecNumber evidence="3 6">3.4.21.89</ecNumber>
    </recommendedName>
</protein>
<keyword evidence="5 6" id="KW-0378">Hydrolase</keyword>
<keyword evidence="6" id="KW-1133">Transmembrane helix</keyword>
<keyword evidence="9" id="KW-1185">Reference proteome</keyword>
<dbReference type="STRING" id="1759059.ATE48_04060"/>
<dbReference type="GO" id="GO:0009003">
    <property type="term" value="F:signal peptidase activity"/>
    <property type="evidence" value="ECO:0007669"/>
    <property type="project" value="UniProtKB-EC"/>
</dbReference>
<reference evidence="8 9" key="1">
    <citation type="submission" date="2015-11" db="EMBL/GenBank/DDBJ databases">
        <title>Whole-Genome Sequence of Candidatus Oderbacter manganicum from the National Park Lower Oder Valley, Germany.</title>
        <authorList>
            <person name="Braun B."/>
            <person name="Liere K."/>
            <person name="Szewzyk U."/>
        </authorList>
    </citation>
    <scope>NUCLEOTIDE SEQUENCE [LARGE SCALE GENOMIC DNA]</scope>
    <source>
        <strain evidence="8 9">OTSz_A_272</strain>
    </source>
</reference>
<dbReference type="EC" id="3.4.21.89" evidence="3 6"/>
<comment type="catalytic activity">
    <reaction evidence="1 6">
        <text>Cleavage of hydrophobic, N-terminal signal or leader sequences from secreted and periplasmic proteins.</text>
        <dbReference type="EC" id="3.4.21.89"/>
    </reaction>
</comment>
<evidence type="ECO:0000256" key="4">
    <source>
        <dbReference type="ARBA" id="ARBA00019232"/>
    </source>
</evidence>
<dbReference type="SUPFAM" id="SSF51306">
    <property type="entry name" value="LexA/Signal peptidase"/>
    <property type="match status" value="1"/>
</dbReference>
<feature type="transmembrane region" description="Helical" evidence="6">
    <location>
        <begin position="112"/>
        <end position="133"/>
    </location>
</feature>
<dbReference type="AlphaFoldDB" id="A0A1B1AF25"/>
<dbReference type="PROSITE" id="PS00760">
    <property type="entry name" value="SPASE_I_2"/>
    <property type="match status" value="1"/>
</dbReference>
<dbReference type="GO" id="GO:0016020">
    <property type="term" value="C:membrane"/>
    <property type="evidence" value="ECO:0007669"/>
    <property type="project" value="UniProtKB-SubCell"/>
</dbReference>
<evidence type="ECO:0000313" key="8">
    <source>
        <dbReference type="EMBL" id="ANP45147.1"/>
    </source>
</evidence>
<evidence type="ECO:0000256" key="5">
    <source>
        <dbReference type="ARBA" id="ARBA00022801"/>
    </source>
</evidence>
<evidence type="ECO:0000256" key="1">
    <source>
        <dbReference type="ARBA" id="ARBA00000677"/>
    </source>
</evidence>
<comment type="subcellular location">
    <subcellularLocation>
        <location evidence="6">Membrane</location>
        <topology evidence="6">Single-pass type II membrane protein</topology>
    </subcellularLocation>
</comment>
<evidence type="ECO:0000259" key="7">
    <source>
        <dbReference type="Pfam" id="PF10502"/>
    </source>
</evidence>
<organism evidence="8 9">
    <name type="scientific">Candidatus Viadribacter manganicus</name>
    <dbReference type="NCBI Taxonomy" id="1759059"/>
    <lineage>
        <taxon>Bacteria</taxon>
        <taxon>Pseudomonadati</taxon>
        <taxon>Pseudomonadota</taxon>
        <taxon>Alphaproteobacteria</taxon>
        <taxon>Hyphomonadales</taxon>
        <taxon>Hyphomonadaceae</taxon>
        <taxon>Candidatus Viadribacter</taxon>
    </lineage>
</organism>
<feature type="transmembrane region" description="Helical" evidence="6">
    <location>
        <begin position="12"/>
        <end position="32"/>
    </location>
</feature>
<feature type="transmembrane region" description="Helical" evidence="6">
    <location>
        <begin position="39"/>
        <end position="61"/>
    </location>
</feature>
<dbReference type="InterPro" id="IPR019533">
    <property type="entry name" value="Peptidase_S26"/>
</dbReference>
<comment type="caution">
    <text evidence="6">Lacks conserved residue(s) required for the propagation of feature annotation.</text>
</comment>
<dbReference type="EMBL" id="CP013244">
    <property type="protein sequence ID" value="ANP45147.1"/>
    <property type="molecule type" value="Genomic_DNA"/>
</dbReference>
<dbReference type="InterPro" id="IPR036286">
    <property type="entry name" value="LexA/Signal_pep-like_sf"/>
</dbReference>
<dbReference type="GO" id="GO:0006465">
    <property type="term" value="P:signal peptide processing"/>
    <property type="evidence" value="ECO:0007669"/>
    <property type="project" value="InterPro"/>
</dbReference>
<dbReference type="FunCoup" id="A0A1B1AF25">
    <property type="interactions" value="331"/>
</dbReference>
<dbReference type="InterPro" id="IPR000223">
    <property type="entry name" value="Pept_S26A_signal_pept_1"/>
</dbReference>
<dbReference type="NCBIfam" id="TIGR02227">
    <property type="entry name" value="sigpep_I_bact"/>
    <property type="match status" value="1"/>
</dbReference>